<feature type="transmembrane region" description="Helical" evidence="4">
    <location>
        <begin position="12"/>
        <end position="31"/>
    </location>
</feature>
<evidence type="ECO:0000256" key="3">
    <source>
        <dbReference type="ARBA" id="ARBA00023002"/>
    </source>
</evidence>
<evidence type="ECO:0000256" key="2">
    <source>
        <dbReference type="ARBA" id="ARBA00022827"/>
    </source>
</evidence>
<reference evidence="6 7" key="1">
    <citation type="submission" date="2019-04" db="EMBL/GenBank/DDBJ databases">
        <title>Friends and foes A comparative genomics study of 23 Aspergillus species from section Flavi.</title>
        <authorList>
            <consortium name="DOE Joint Genome Institute"/>
            <person name="Kjaerbolling I."/>
            <person name="Vesth T."/>
            <person name="Frisvad J.C."/>
            <person name="Nybo J.L."/>
            <person name="Theobald S."/>
            <person name="Kildgaard S."/>
            <person name="Isbrandt T."/>
            <person name="Kuo A."/>
            <person name="Sato A."/>
            <person name="Lyhne E.K."/>
            <person name="Kogle M.E."/>
            <person name="Wiebenga A."/>
            <person name="Kun R.S."/>
            <person name="Lubbers R.J."/>
            <person name="Makela M.R."/>
            <person name="Barry K."/>
            <person name="Chovatia M."/>
            <person name="Clum A."/>
            <person name="Daum C."/>
            <person name="Haridas S."/>
            <person name="He G."/>
            <person name="LaButti K."/>
            <person name="Lipzen A."/>
            <person name="Mondo S."/>
            <person name="Riley R."/>
            <person name="Salamov A."/>
            <person name="Simmons B.A."/>
            <person name="Magnuson J.K."/>
            <person name="Henrissat B."/>
            <person name="Mortensen U.H."/>
            <person name="Larsen T.O."/>
            <person name="Devries R.P."/>
            <person name="Grigoriev I.V."/>
            <person name="Machida M."/>
            <person name="Baker S.E."/>
            <person name="Andersen M.R."/>
        </authorList>
    </citation>
    <scope>NUCLEOTIDE SEQUENCE [LARGE SCALE GENOMIC DNA]</scope>
    <source>
        <strain evidence="6 7">IBT 18842</strain>
    </source>
</reference>
<dbReference type="InterPro" id="IPR036188">
    <property type="entry name" value="FAD/NAD-bd_sf"/>
</dbReference>
<evidence type="ECO:0000313" key="7">
    <source>
        <dbReference type="Proteomes" id="UP000325780"/>
    </source>
</evidence>
<dbReference type="SUPFAM" id="SSF51905">
    <property type="entry name" value="FAD/NAD(P)-binding domain"/>
    <property type="match status" value="1"/>
</dbReference>
<keyword evidence="3" id="KW-0560">Oxidoreductase</keyword>
<gene>
    <name evidence="6" type="ORF">BDV25DRAFT_131163</name>
</gene>
<keyword evidence="4" id="KW-0812">Transmembrane</keyword>
<evidence type="ECO:0000256" key="4">
    <source>
        <dbReference type="SAM" id="Phobius"/>
    </source>
</evidence>
<dbReference type="PANTHER" id="PTHR46720">
    <property type="entry name" value="HYDROXYLASE, PUTATIVE (AFU_ORTHOLOGUE AFUA_3G01460)-RELATED"/>
    <property type="match status" value="1"/>
</dbReference>
<dbReference type="PANTHER" id="PTHR46720:SF3">
    <property type="entry name" value="FAD-BINDING DOMAIN-CONTAINING PROTEIN-RELATED"/>
    <property type="match status" value="1"/>
</dbReference>
<dbReference type="PRINTS" id="PR00420">
    <property type="entry name" value="RNGMNOXGNASE"/>
</dbReference>
<dbReference type="GO" id="GO:0016491">
    <property type="term" value="F:oxidoreductase activity"/>
    <property type="evidence" value="ECO:0007669"/>
    <property type="project" value="UniProtKB-KW"/>
</dbReference>
<dbReference type="Gene3D" id="3.50.50.60">
    <property type="entry name" value="FAD/NAD(P)-binding domain"/>
    <property type="match status" value="1"/>
</dbReference>
<dbReference type="SUPFAM" id="SSF54373">
    <property type="entry name" value="FAD-linked reductases, C-terminal domain"/>
    <property type="match status" value="1"/>
</dbReference>
<dbReference type="OrthoDB" id="417877at2759"/>
<accession>A0A5N6TQ89</accession>
<dbReference type="GO" id="GO:0071949">
    <property type="term" value="F:FAD binding"/>
    <property type="evidence" value="ECO:0007669"/>
    <property type="project" value="InterPro"/>
</dbReference>
<feature type="domain" description="FAD-binding" evidence="5">
    <location>
        <begin position="156"/>
        <end position="338"/>
    </location>
</feature>
<dbReference type="FunFam" id="3.50.50.60:FF:000153">
    <property type="entry name" value="Salicylate hydroxylase, putative"/>
    <property type="match status" value="1"/>
</dbReference>
<keyword evidence="2" id="KW-0274">FAD</keyword>
<protein>
    <recommendedName>
        <fullName evidence="5">FAD-binding domain-containing protein</fullName>
    </recommendedName>
</protein>
<dbReference type="InterPro" id="IPR051104">
    <property type="entry name" value="FAD_monoxygenase"/>
</dbReference>
<keyword evidence="4" id="KW-1133">Transmembrane helix</keyword>
<dbReference type="Pfam" id="PF01494">
    <property type="entry name" value="FAD_binding_3"/>
    <property type="match status" value="1"/>
</dbReference>
<dbReference type="GO" id="GO:0044550">
    <property type="term" value="P:secondary metabolite biosynthetic process"/>
    <property type="evidence" value="ECO:0007669"/>
    <property type="project" value="TreeGrafter"/>
</dbReference>
<keyword evidence="4" id="KW-0472">Membrane</keyword>
<proteinExistence type="predicted"/>
<name>A0A5N6TQ89_ASPAV</name>
<dbReference type="Proteomes" id="UP000325780">
    <property type="component" value="Unassembled WGS sequence"/>
</dbReference>
<keyword evidence="1" id="KW-0285">Flavoprotein</keyword>
<dbReference type="EMBL" id="ML742157">
    <property type="protein sequence ID" value="KAE8148522.1"/>
    <property type="molecule type" value="Genomic_DNA"/>
</dbReference>
<dbReference type="AlphaFoldDB" id="A0A5N6TQ89"/>
<sequence length="430" mass="48405">MPFMLDEQPTLNVAIVGGGIAGAVLAIGLINRGINVKLYERARDFSEVGAGLGFTPNAEWAMKVIDPLIHVAFKKVAVQNSTDWFTWIDSYTANEATDGSNDELIYNMYLGERGFEGCHRAQFLDELAKLIPRQCVEFRKNLRTIEERGEDQKMVVVGCDGIRSRVRQLVLGEDHPAAYPGYSHKYAFRGLIPMEKAVEVLGEKRTASRFMHLGQGAHALTFPVAGGTLLNVVAFVNDPEEWPHSEKLTSTGTKQEAVNAFKHFAPTTRAIIDLLPEKLDRWAIFDTFDNPAPTYVKGRMVLMGDAAHASSPHHGAGAGMCIEDAAALVGLLQMVQSEMQHSKHTMSDLLRLALATYDQVRLDRSHWLVETSRYVGELYEWQHGSDPVKISREIDWRARKIWAYNIEEMSRLTKENFTRRLWKLDEALLY</sequence>
<organism evidence="6 7">
    <name type="scientific">Aspergillus avenaceus</name>
    <dbReference type="NCBI Taxonomy" id="36643"/>
    <lineage>
        <taxon>Eukaryota</taxon>
        <taxon>Fungi</taxon>
        <taxon>Dikarya</taxon>
        <taxon>Ascomycota</taxon>
        <taxon>Pezizomycotina</taxon>
        <taxon>Eurotiomycetes</taxon>
        <taxon>Eurotiomycetidae</taxon>
        <taxon>Eurotiales</taxon>
        <taxon>Aspergillaceae</taxon>
        <taxon>Aspergillus</taxon>
        <taxon>Aspergillus subgen. Circumdati</taxon>
    </lineage>
</organism>
<evidence type="ECO:0000313" key="6">
    <source>
        <dbReference type="EMBL" id="KAE8148522.1"/>
    </source>
</evidence>
<evidence type="ECO:0000259" key="5">
    <source>
        <dbReference type="Pfam" id="PF01494"/>
    </source>
</evidence>
<evidence type="ECO:0000256" key="1">
    <source>
        <dbReference type="ARBA" id="ARBA00022630"/>
    </source>
</evidence>
<dbReference type="InterPro" id="IPR002938">
    <property type="entry name" value="FAD-bd"/>
</dbReference>
<keyword evidence="7" id="KW-1185">Reference proteome</keyword>